<keyword evidence="2" id="KW-1185">Reference proteome</keyword>
<protein>
    <submittedName>
        <fullName evidence="1">Spore coat protein E</fullName>
    </submittedName>
</protein>
<dbReference type="EMBL" id="FQVW01000001">
    <property type="protein sequence ID" value="SHF53371.1"/>
    <property type="molecule type" value="Genomic_DNA"/>
</dbReference>
<proteinExistence type="predicted"/>
<dbReference type="AlphaFoldDB" id="A0A1M5CF92"/>
<keyword evidence="1" id="KW-0946">Virion</keyword>
<dbReference type="Pfam" id="PF10628">
    <property type="entry name" value="CotE"/>
    <property type="match status" value="1"/>
</dbReference>
<evidence type="ECO:0000313" key="2">
    <source>
        <dbReference type="Proteomes" id="UP000183988"/>
    </source>
</evidence>
<dbReference type="STRING" id="930117.SAMN05216225_1001220"/>
<dbReference type="RefSeq" id="WP_072887086.1">
    <property type="nucleotide sequence ID" value="NZ_FQVW01000001.1"/>
</dbReference>
<name>A0A1M5CF92_9BACI</name>
<evidence type="ECO:0000313" key="1">
    <source>
        <dbReference type="EMBL" id="SHF53371.1"/>
    </source>
</evidence>
<keyword evidence="1" id="KW-0167">Capsid protein</keyword>
<reference evidence="1 2" key="1">
    <citation type="submission" date="2016-11" db="EMBL/GenBank/DDBJ databases">
        <authorList>
            <person name="Jaros S."/>
            <person name="Januszkiewicz K."/>
            <person name="Wedrychowicz H."/>
        </authorList>
    </citation>
    <scope>NUCLEOTIDE SEQUENCE [LARGE SCALE GENOMIC DNA]</scope>
    <source>
        <strain evidence="1 2">IBRC-M 10683</strain>
    </source>
</reference>
<dbReference type="InterPro" id="IPR018901">
    <property type="entry name" value="Spore_coat_CotE"/>
</dbReference>
<accession>A0A1M5CF92</accession>
<sequence length="192" mass="22149">MSFLDKDYREIITKAVIGKGKKFTQATHSISPSHRPTSILGCWVINHLYNAKKKSEETVEVHGSYDINIWYSYNDNTKTEVVTERVNYTDIIPLAVRDDNCLNDDFDVICKVLQQPNCLECRISNQGHKVLVDIEREFLVQVVGETKVYVKVDPKGFKYDDDDEEWDFAVTEDELNEIDPDFLESSSSRSKD</sequence>
<dbReference type="Proteomes" id="UP000183988">
    <property type="component" value="Unassembled WGS sequence"/>
</dbReference>
<gene>
    <name evidence="1" type="ORF">SAMN05216225_1001220</name>
</gene>
<organism evidence="1 2">
    <name type="scientific">Ornithinibacillus halophilus</name>
    <dbReference type="NCBI Taxonomy" id="930117"/>
    <lineage>
        <taxon>Bacteria</taxon>
        <taxon>Bacillati</taxon>
        <taxon>Bacillota</taxon>
        <taxon>Bacilli</taxon>
        <taxon>Bacillales</taxon>
        <taxon>Bacillaceae</taxon>
        <taxon>Ornithinibacillus</taxon>
    </lineage>
</organism>
<dbReference type="OrthoDB" id="2374983at2"/>